<sequence length="327" mass="35372">MSSIHKVVFTTLFIILVIDLSFLNRAEAEPYPNKPIKMVIPYAAGGTGDVMGRVIGIELSEILKTPVITELHPGAGGNLGAELVAKSDPNGYTILFASISLATSVSLSKLNFDPTKDLTPIAGGFTMPSILLISEKLPYKYLRDLVIASKARSVDISYASSGINTGSHLLGTLFANEAQINLLHIPYKGTGAAYPDLISGRVTIMFDIAGSAVGHLSDGSLRPLGITSLKRAPSLPNIPTIAEQGYPDFQFGIWFGFFAPKGTPPEIVHRLESAILKALETEVVRSRLKDANAGKIPRKTEEFKKWYLKDVAKWRNLVQAGILKPDE</sequence>
<name>A0AAC9ITG3_9BURK</name>
<dbReference type="InterPro" id="IPR005064">
    <property type="entry name" value="BUG"/>
</dbReference>
<dbReference type="SUPFAM" id="SSF53850">
    <property type="entry name" value="Periplasmic binding protein-like II"/>
    <property type="match status" value="1"/>
</dbReference>
<evidence type="ECO:0000313" key="3">
    <source>
        <dbReference type="Proteomes" id="UP000182060"/>
    </source>
</evidence>
<dbReference type="PANTHER" id="PTHR42928:SF5">
    <property type="entry name" value="BLR1237 PROTEIN"/>
    <property type="match status" value="1"/>
</dbReference>
<protein>
    <recommendedName>
        <fullName evidence="4">Tripartite tricarboxylate transporter substrate binding protein</fullName>
    </recommendedName>
</protein>
<evidence type="ECO:0000313" key="2">
    <source>
        <dbReference type="EMBL" id="APC00501.1"/>
    </source>
</evidence>
<dbReference type="Proteomes" id="UP000182060">
    <property type="component" value="Chromosome"/>
</dbReference>
<dbReference type="PIRSF" id="PIRSF017082">
    <property type="entry name" value="YflP"/>
    <property type="match status" value="1"/>
</dbReference>
<evidence type="ECO:0008006" key="4">
    <source>
        <dbReference type="Google" id="ProtNLM"/>
    </source>
</evidence>
<dbReference type="EMBL" id="CP015017">
    <property type="protein sequence ID" value="APC00501.1"/>
    <property type="molecule type" value="Genomic_DNA"/>
</dbReference>
<proteinExistence type="inferred from homology"/>
<organism evidence="2 3">
    <name type="scientific">Polynucleobacter asymbioticus</name>
    <dbReference type="NCBI Taxonomy" id="576611"/>
    <lineage>
        <taxon>Bacteria</taxon>
        <taxon>Pseudomonadati</taxon>
        <taxon>Pseudomonadota</taxon>
        <taxon>Betaproteobacteria</taxon>
        <taxon>Burkholderiales</taxon>
        <taxon>Burkholderiaceae</taxon>
        <taxon>Polynucleobacter</taxon>
    </lineage>
</organism>
<comment type="similarity">
    <text evidence="1">Belongs to the UPF0065 (bug) family.</text>
</comment>
<dbReference type="RefSeq" id="WP_071538730.1">
    <property type="nucleotide sequence ID" value="NZ_CP015016.1"/>
</dbReference>
<dbReference type="InterPro" id="IPR042100">
    <property type="entry name" value="Bug_dom1"/>
</dbReference>
<dbReference type="Gene3D" id="3.40.190.150">
    <property type="entry name" value="Bordetella uptake gene, domain 1"/>
    <property type="match status" value="1"/>
</dbReference>
<accession>A0AAC9ITG3</accession>
<dbReference type="CDD" id="cd07012">
    <property type="entry name" value="PBP2_Bug_TTT"/>
    <property type="match status" value="1"/>
</dbReference>
<dbReference type="Pfam" id="PF03401">
    <property type="entry name" value="TctC"/>
    <property type="match status" value="1"/>
</dbReference>
<dbReference type="AlphaFoldDB" id="A0AAC9ITG3"/>
<gene>
    <name evidence="2" type="ORF">AOC25_02115</name>
</gene>
<evidence type="ECO:0000256" key="1">
    <source>
        <dbReference type="ARBA" id="ARBA00006987"/>
    </source>
</evidence>
<dbReference type="Gene3D" id="3.40.190.10">
    <property type="entry name" value="Periplasmic binding protein-like II"/>
    <property type="match status" value="1"/>
</dbReference>
<reference evidence="2" key="1">
    <citation type="journal article" date="2017" name="Appl. Environ. Microbiol.">
        <title>Microdiversification of a pelagic Polynucleobacter species is mainly driven by acquisition of genomic islands from a partially interspecific gene pool.</title>
        <authorList>
            <person name="Hoetzinger M."/>
            <person name="Hahn M.W."/>
            <person name="Jezberova J."/>
            <person name="Schmidt J."/>
            <person name="Koll U."/>
        </authorList>
    </citation>
    <scope>NUCLEOTIDE SEQUENCE</scope>
    <source>
        <strain evidence="2">MWH-RechtKol4</strain>
    </source>
</reference>
<dbReference type="PANTHER" id="PTHR42928">
    <property type="entry name" value="TRICARBOXYLATE-BINDING PROTEIN"/>
    <property type="match status" value="1"/>
</dbReference>